<evidence type="ECO:0000256" key="1">
    <source>
        <dbReference type="ARBA" id="ARBA00001968"/>
    </source>
</evidence>
<evidence type="ECO:0000313" key="10">
    <source>
        <dbReference type="Proteomes" id="UP000838756"/>
    </source>
</evidence>
<keyword evidence="5" id="KW-0479">Metal-binding</keyword>
<evidence type="ECO:0000256" key="5">
    <source>
        <dbReference type="ARBA" id="ARBA00022723"/>
    </source>
</evidence>
<keyword evidence="6" id="KW-0378">Hydrolase</keyword>
<dbReference type="OrthoDB" id="652136at2759"/>
<protein>
    <submittedName>
        <fullName evidence="9">Jg12673 protein</fullName>
    </submittedName>
</protein>
<reference evidence="9" key="1">
    <citation type="submission" date="2022-03" db="EMBL/GenBank/DDBJ databases">
        <authorList>
            <person name="Lindestad O."/>
        </authorList>
    </citation>
    <scope>NUCLEOTIDE SEQUENCE</scope>
</reference>
<dbReference type="InterPro" id="IPR045249">
    <property type="entry name" value="HARBI1-like"/>
</dbReference>
<proteinExistence type="inferred from homology"/>
<dbReference type="PANTHER" id="PTHR22930:SF269">
    <property type="entry name" value="NUCLEASE HARBI1-LIKE PROTEIN"/>
    <property type="match status" value="1"/>
</dbReference>
<feature type="non-terminal residue" evidence="9">
    <location>
        <position position="1"/>
    </location>
</feature>
<gene>
    <name evidence="9" type="primary">jg12673</name>
    <name evidence="9" type="ORF">PAEG_LOCUS2209</name>
</gene>
<dbReference type="Proteomes" id="UP000838756">
    <property type="component" value="Unassembled WGS sequence"/>
</dbReference>
<evidence type="ECO:0000256" key="2">
    <source>
        <dbReference type="ARBA" id="ARBA00004123"/>
    </source>
</evidence>
<dbReference type="Pfam" id="PF13359">
    <property type="entry name" value="DDE_Tnp_4"/>
    <property type="match status" value="1"/>
</dbReference>
<dbReference type="GO" id="GO:0016787">
    <property type="term" value="F:hydrolase activity"/>
    <property type="evidence" value="ECO:0007669"/>
    <property type="project" value="UniProtKB-KW"/>
</dbReference>
<evidence type="ECO:0000256" key="7">
    <source>
        <dbReference type="ARBA" id="ARBA00023242"/>
    </source>
</evidence>
<dbReference type="AlphaFoldDB" id="A0A8S4QI76"/>
<evidence type="ECO:0000259" key="8">
    <source>
        <dbReference type="Pfam" id="PF13359"/>
    </source>
</evidence>
<evidence type="ECO:0000313" key="9">
    <source>
        <dbReference type="EMBL" id="CAH2210299.1"/>
    </source>
</evidence>
<dbReference type="GO" id="GO:0046872">
    <property type="term" value="F:metal ion binding"/>
    <property type="evidence" value="ECO:0007669"/>
    <property type="project" value="UniProtKB-KW"/>
</dbReference>
<keyword evidence="7" id="KW-0539">Nucleus</keyword>
<dbReference type="EMBL" id="CAKXAJ010007140">
    <property type="protein sequence ID" value="CAH2210299.1"/>
    <property type="molecule type" value="Genomic_DNA"/>
</dbReference>
<name>A0A8S4QI76_9NEOP</name>
<keyword evidence="4" id="KW-0540">Nuclease</keyword>
<sequence length="210" mass="24092">FLATGNTYSDLHVTYRMGVTTISKIVKEVCCEIWEKLREECIPQPTTQMWQRISAEFEMLPAPKYLQGSNIVAPHIIIGDGAFGISNYVMKPYLRNDMSHKQKIFNYRLSRARRYIECTFGILSNKFRVFHTPMNVSFSNAKTIVKACCVLHNFIRVRDGYNGNDLLSISGLIDMNLQPVSRTGNTLREVFADYFISPAGSVSWQDRQIF</sequence>
<comment type="cofactor">
    <cofactor evidence="1">
        <name>a divalent metal cation</name>
        <dbReference type="ChEBI" id="CHEBI:60240"/>
    </cofactor>
</comment>
<organism evidence="9 10">
    <name type="scientific">Pararge aegeria aegeria</name>
    <dbReference type="NCBI Taxonomy" id="348720"/>
    <lineage>
        <taxon>Eukaryota</taxon>
        <taxon>Metazoa</taxon>
        <taxon>Ecdysozoa</taxon>
        <taxon>Arthropoda</taxon>
        <taxon>Hexapoda</taxon>
        <taxon>Insecta</taxon>
        <taxon>Pterygota</taxon>
        <taxon>Neoptera</taxon>
        <taxon>Endopterygota</taxon>
        <taxon>Lepidoptera</taxon>
        <taxon>Glossata</taxon>
        <taxon>Ditrysia</taxon>
        <taxon>Papilionoidea</taxon>
        <taxon>Nymphalidae</taxon>
        <taxon>Satyrinae</taxon>
        <taxon>Satyrini</taxon>
        <taxon>Parargina</taxon>
        <taxon>Pararge</taxon>
    </lineage>
</organism>
<comment type="subcellular location">
    <subcellularLocation>
        <location evidence="2">Nucleus</location>
    </subcellularLocation>
</comment>
<dbReference type="GO" id="GO:0005634">
    <property type="term" value="C:nucleus"/>
    <property type="evidence" value="ECO:0007669"/>
    <property type="project" value="UniProtKB-SubCell"/>
</dbReference>
<dbReference type="GO" id="GO:0004518">
    <property type="term" value="F:nuclease activity"/>
    <property type="evidence" value="ECO:0007669"/>
    <property type="project" value="UniProtKB-KW"/>
</dbReference>
<evidence type="ECO:0000256" key="3">
    <source>
        <dbReference type="ARBA" id="ARBA00006958"/>
    </source>
</evidence>
<comment type="similarity">
    <text evidence="3">Belongs to the HARBI1 family.</text>
</comment>
<dbReference type="InterPro" id="IPR027806">
    <property type="entry name" value="HARBI1_dom"/>
</dbReference>
<evidence type="ECO:0000256" key="4">
    <source>
        <dbReference type="ARBA" id="ARBA00022722"/>
    </source>
</evidence>
<accession>A0A8S4QI76</accession>
<comment type="caution">
    <text evidence="9">The sequence shown here is derived from an EMBL/GenBank/DDBJ whole genome shotgun (WGS) entry which is preliminary data.</text>
</comment>
<feature type="domain" description="DDE Tnp4" evidence="8">
    <location>
        <begin position="71"/>
        <end position="153"/>
    </location>
</feature>
<keyword evidence="10" id="KW-1185">Reference proteome</keyword>
<evidence type="ECO:0000256" key="6">
    <source>
        <dbReference type="ARBA" id="ARBA00022801"/>
    </source>
</evidence>
<dbReference type="PANTHER" id="PTHR22930">
    <property type="match status" value="1"/>
</dbReference>